<keyword evidence="6" id="KW-0229">DNA integration</keyword>
<evidence type="ECO:0000313" key="11">
    <source>
        <dbReference type="Proteomes" id="UP000499080"/>
    </source>
</evidence>
<dbReference type="PANTHER" id="PTHR42648:SF11">
    <property type="entry name" value="TRANSPOSON TY4-P GAG-POL POLYPROTEIN"/>
    <property type="match status" value="1"/>
</dbReference>
<dbReference type="GO" id="GO:0003887">
    <property type="term" value="F:DNA-directed DNA polymerase activity"/>
    <property type="evidence" value="ECO:0007669"/>
    <property type="project" value="UniProtKB-KW"/>
</dbReference>
<accession>A0A4Y2D2I6</accession>
<dbReference type="GO" id="GO:0016787">
    <property type="term" value="F:hydrolase activity"/>
    <property type="evidence" value="ECO:0007669"/>
    <property type="project" value="UniProtKB-KW"/>
</dbReference>
<dbReference type="InterPro" id="IPR039537">
    <property type="entry name" value="Retrotran_Ty1/copia-like"/>
</dbReference>
<evidence type="ECO:0000256" key="8">
    <source>
        <dbReference type="ARBA" id="ARBA00022932"/>
    </source>
</evidence>
<evidence type="ECO:0000256" key="1">
    <source>
        <dbReference type="ARBA" id="ARBA00022722"/>
    </source>
</evidence>
<dbReference type="EMBL" id="BGPR01000292">
    <property type="protein sequence ID" value="GBM10940.1"/>
    <property type="molecule type" value="Genomic_DNA"/>
</dbReference>
<keyword evidence="4" id="KW-0378">Hydrolase</keyword>
<keyword evidence="2" id="KW-0479">Metal-binding</keyword>
<keyword evidence="5" id="KW-0460">Magnesium</keyword>
<dbReference type="GO" id="GO:0046872">
    <property type="term" value="F:metal ion binding"/>
    <property type="evidence" value="ECO:0007669"/>
    <property type="project" value="UniProtKB-KW"/>
</dbReference>
<dbReference type="Gene3D" id="3.30.420.10">
    <property type="entry name" value="Ribonuclease H-like superfamily/Ribonuclease H"/>
    <property type="match status" value="1"/>
</dbReference>
<dbReference type="GO" id="GO:0006310">
    <property type="term" value="P:DNA recombination"/>
    <property type="evidence" value="ECO:0007669"/>
    <property type="project" value="UniProtKB-KW"/>
</dbReference>
<dbReference type="GO" id="GO:0004519">
    <property type="term" value="F:endonuclease activity"/>
    <property type="evidence" value="ECO:0007669"/>
    <property type="project" value="UniProtKB-KW"/>
</dbReference>
<dbReference type="SUPFAM" id="SSF53098">
    <property type="entry name" value="Ribonuclease H-like"/>
    <property type="match status" value="1"/>
</dbReference>
<name>A0A4Y2D2I6_ARAVE</name>
<keyword evidence="8" id="KW-0239">DNA-directed DNA polymerase</keyword>
<evidence type="ECO:0000256" key="5">
    <source>
        <dbReference type="ARBA" id="ARBA00022842"/>
    </source>
</evidence>
<evidence type="ECO:0000256" key="4">
    <source>
        <dbReference type="ARBA" id="ARBA00022801"/>
    </source>
</evidence>
<keyword evidence="7" id="KW-0695">RNA-directed DNA polymerase</keyword>
<keyword evidence="1" id="KW-0540">Nuclease</keyword>
<dbReference type="AlphaFoldDB" id="A0A4Y2D2I6"/>
<protein>
    <submittedName>
        <fullName evidence="10">Retrovirus-related Pol polyprotein from transposon TNT 1-94</fullName>
    </submittedName>
</protein>
<evidence type="ECO:0000256" key="3">
    <source>
        <dbReference type="ARBA" id="ARBA00022759"/>
    </source>
</evidence>
<keyword evidence="8" id="KW-0548">Nucleotidyltransferase</keyword>
<keyword evidence="9" id="KW-0233">DNA recombination</keyword>
<evidence type="ECO:0000256" key="2">
    <source>
        <dbReference type="ARBA" id="ARBA00022723"/>
    </source>
</evidence>
<evidence type="ECO:0000256" key="9">
    <source>
        <dbReference type="ARBA" id="ARBA00023172"/>
    </source>
</evidence>
<organism evidence="10 11">
    <name type="scientific">Araneus ventricosus</name>
    <name type="common">Orbweaver spider</name>
    <name type="synonym">Epeira ventricosa</name>
    <dbReference type="NCBI Taxonomy" id="182803"/>
    <lineage>
        <taxon>Eukaryota</taxon>
        <taxon>Metazoa</taxon>
        <taxon>Ecdysozoa</taxon>
        <taxon>Arthropoda</taxon>
        <taxon>Chelicerata</taxon>
        <taxon>Arachnida</taxon>
        <taxon>Araneae</taxon>
        <taxon>Araneomorphae</taxon>
        <taxon>Entelegynae</taxon>
        <taxon>Araneoidea</taxon>
        <taxon>Araneidae</taxon>
        <taxon>Araneus</taxon>
    </lineage>
</organism>
<dbReference type="InterPro" id="IPR012337">
    <property type="entry name" value="RNaseH-like_sf"/>
</dbReference>
<dbReference type="Proteomes" id="UP000499080">
    <property type="component" value="Unassembled WGS sequence"/>
</dbReference>
<dbReference type="OrthoDB" id="413361at2759"/>
<dbReference type="GO" id="GO:0015074">
    <property type="term" value="P:DNA integration"/>
    <property type="evidence" value="ECO:0007669"/>
    <property type="project" value="UniProtKB-KW"/>
</dbReference>
<evidence type="ECO:0000256" key="7">
    <source>
        <dbReference type="ARBA" id="ARBA00022918"/>
    </source>
</evidence>
<dbReference type="PANTHER" id="PTHR42648">
    <property type="entry name" value="TRANSPOSASE, PUTATIVE-RELATED"/>
    <property type="match status" value="1"/>
</dbReference>
<sequence length="171" mass="20359">MVIFFCWNNLKRCVQITMRVLVPESAFVVMKNDLLQLWHERMDHQYKRYVQIYLKSKGIVVKLDNEFCDACMYVKMHRLSFRSGQNGPSSPGQLVHAGVCGPMPEKSLGDKRYFVAFKDDYYKYRTVYLIKRKSEFKKYYLDFYLKRRNEGYMLKELLTDGGGEFNNSEVH</sequence>
<comment type="caution">
    <text evidence="10">The sequence shown here is derived from an EMBL/GenBank/DDBJ whole genome shotgun (WGS) entry which is preliminary data.</text>
</comment>
<dbReference type="GO" id="GO:0003964">
    <property type="term" value="F:RNA-directed DNA polymerase activity"/>
    <property type="evidence" value="ECO:0007669"/>
    <property type="project" value="UniProtKB-KW"/>
</dbReference>
<proteinExistence type="predicted"/>
<keyword evidence="3" id="KW-0255">Endonuclease</keyword>
<reference evidence="10 11" key="1">
    <citation type="journal article" date="2019" name="Sci. Rep.">
        <title>Orb-weaving spider Araneus ventricosus genome elucidates the spidroin gene catalogue.</title>
        <authorList>
            <person name="Kono N."/>
            <person name="Nakamura H."/>
            <person name="Ohtoshi R."/>
            <person name="Moran D.A.P."/>
            <person name="Shinohara A."/>
            <person name="Yoshida Y."/>
            <person name="Fujiwara M."/>
            <person name="Mori M."/>
            <person name="Tomita M."/>
            <person name="Arakawa K."/>
        </authorList>
    </citation>
    <scope>NUCLEOTIDE SEQUENCE [LARGE SCALE GENOMIC DNA]</scope>
</reference>
<keyword evidence="8" id="KW-0808">Transferase</keyword>
<gene>
    <name evidence="10" type="primary">POLX_2481</name>
    <name evidence="10" type="ORF">AVEN_171426_1</name>
</gene>
<dbReference type="InterPro" id="IPR036397">
    <property type="entry name" value="RNaseH_sf"/>
</dbReference>
<dbReference type="GO" id="GO:0003676">
    <property type="term" value="F:nucleic acid binding"/>
    <property type="evidence" value="ECO:0007669"/>
    <property type="project" value="InterPro"/>
</dbReference>
<keyword evidence="11" id="KW-1185">Reference proteome</keyword>
<evidence type="ECO:0000313" key="10">
    <source>
        <dbReference type="EMBL" id="GBM10940.1"/>
    </source>
</evidence>
<evidence type="ECO:0000256" key="6">
    <source>
        <dbReference type="ARBA" id="ARBA00022908"/>
    </source>
</evidence>